<accession>A0A7R8W176</accession>
<evidence type="ECO:0000256" key="4">
    <source>
        <dbReference type="ARBA" id="ARBA00023136"/>
    </source>
</evidence>
<protein>
    <submittedName>
        <fullName evidence="5">Uncharacterized protein</fullName>
    </submittedName>
</protein>
<evidence type="ECO:0000256" key="2">
    <source>
        <dbReference type="ARBA" id="ARBA00022692"/>
    </source>
</evidence>
<dbReference type="EMBL" id="OB660118">
    <property type="protein sequence ID" value="CAD7222892.1"/>
    <property type="molecule type" value="Genomic_DNA"/>
</dbReference>
<sequence length="239" mass="25971">MDLFLGLQWNPLAPRDSVHLTPCLVSWAAARRGLSLGSPPWGHPWPSCRTVFGPPDRVGRAMLLPFGSTTLRYAPWAFGLWPGAWGAPALGPWALGFSALRSSTLKVCPLGPGPLAWGLGAPALGLWAWGFLALRSALWPLGLGLFGPEVRPLARGMPLGPGPLAWGLGHLPLAFWAFGLWALGFSALRSALWPEPFADAVKLFTKERVEPIARNRLVFIVAPRVMLSLRIVMWRVLPL</sequence>
<evidence type="ECO:0000256" key="3">
    <source>
        <dbReference type="ARBA" id="ARBA00022989"/>
    </source>
</evidence>
<evidence type="ECO:0000256" key="1">
    <source>
        <dbReference type="ARBA" id="ARBA00004141"/>
    </source>
</evidence>
<reference evidence="5" key="1">
    <citation type="submission" date="2020-11" db="EMBL/GenBank/DDBJ databases">
        <authorList>
            <person name="Tran Van P."/>
        </authorList>
    </citation>
    <scope>NUCLEOTIDE SEQUENCE</scope>
</reference>
<feature type="non-terminal residue" evidence="5">
    <location>
        <position position="1"/>
    </location>
</feature>
<dbReference type="GO" id="GO:0016020">
    <property type="term" value="C:membrane"/>
    <property type="evidence" value="ECO:0007669"/>
    <property type="project" value="UniProtKB-SubCell"/>
</dbReference>
<dbReference type="OrthoDB" id="6376095at2759"/>
<dbReference type="AlphaFoldDB" id="A0A7R8W176"/>
<dbReference type="Pfam" id="PF00146">
    <property type="entry name" value="NADHdh"/>
    <property type="match status" value="1"/>
</dbReference>
<comment type="subcellular location">
    <subcellularLocation>
        <location evidence="1">Membrane</location>
        <topology evidence="1">Multi-pass membrane protein</topology>
    </subcellularLocation>
</comment>
<keyword evidence="2" id="KW-0812">Transmembrane</keyword>
<gene>
    <name evidence="5" type="ORF">CTOB1V02_LOCUS888</name>
</gene>
<keyword evidence="3" id="KW-1133">Transmembrane helix</keyword>
<evidence type="ECO:0000313" key="5">
    <source>
        <dbReference type="EMBL" id="CAD7222892.1"/>
    </source>
</evidence>
<proteinExistence type="predicted"/>
<dbReference type="InterPro" id="IPR001694">
    <property type="entry name" value="NADH_UbQ_OxRdtase_su1/FPO"/>
</dbReference>
<name>A0A7R8W176_9CRUS</name>
<keyword evidence="4" id="KW-0472">Membrane</keyword>
<organism evidence="5">
    <name type="scientific">Cyprideis torosa</name>
    <dbReference type="NCBI Taxonomy" id="163714"/>
    <lineage>
        <taxon>Eukaryota</taxon>
        <taxon>Metazoa</taxon>
        <taxon>Ecdysozoa</taxon>
        <taxon>Arthropoda</taxon>
        <taxon>Crustacea</taxon>
        <taxon>Oligostraca</taxon>
        <taxon>Ostracoda</taxon>
        <taxon>Podocopa</taxon>
        <taxon>Podocopida</taxon>
        <taxon>Cytherocopina</taxon>
        <taxon>Cytheroidea</taxon>
        <taxon>Cytherideidae</taxon>
        <taxon>Cyprideis</taxon>
    </lineage>
</organism>